<reference evidence="2" key="3">
    <citation type="submission" date="2020-12" db="UniProtKB">
        <authorList>
            <consortium name="EnsemblPlants"/>
        </authorList>
    </citation>
    <scope>IDENTIFICATION</scope>
</reference>
<evidence type="ECO:0000313" key="2">
    <source>
        <dbReference type="EnsemblPlants" id="Pp3c6_26320V3.6"/>
    </source>
</evidence>
<dbReference type="Proteomes" id="UP000006727">
    <property type="component" value="Chromosome 6"/>
</dbReference>
<dbReference type="Gramene" id="Pp3c6_26320V3.6">
    <property type="protein sequence ID" value="Pp3c6_26320V3.6"/>
    <property type="gene ID" value="Pp3c6_26320"/>
</dbReference>
<dbReference type="EnsemblPlants" id="Pp3c6_26320V3.6">
    <property type="protein sequence ID" value="Pp3c6_26320V3.6"/>
    <property type="gene ID" value="Pp3c6_26320"/>
</dbReference>
<dbReference type="PANTHER" id="PTHR34484:SF2">
    <property type="entry name" value="OS02G0832600 PROTEIN"/>
    <property type="match status" value="1"/>
</dbReference>
<reference evidence="2 3" key="1">
    <citation type="journal article" date="2008" name="Science">
        <title>The Physcomitrella genome reveals evolutionary insights into the conquest of land by plants.</title>
        <authorList>
            <person name="Rensing S."/>
            <person name="Lang D."/>
            <person name="Zimmer A."/>
            <person name="Terry A."/>
            <person name="Salamov A."/>
            <person name="Shapiro H."/>
            <person name="Nishiyama T."/>
            <person name="Perroud P.-F."/>
            <person name="Lindquist E."/>
            <person name="Kamisugi Y."/>
            <person name="Tanahashi T."/>
            <person name="Sakakibara K."/>
            <person name="Fujita T."/>
            <person name="Oishi K."/>
            <person name="Shin-I T."/>
            <person name="Kuroki Y."/>
            <person name="Toyoda A."/>
            <person name="Suzuki Y."/>
            <person name="Hashimoto A."/>
            <person name="Yamaguchi K."/>
            <person name="Sugano A."/>
            <person name="Kohara Y."/>
            <person name="Fujiyama A."/>
            <person name="Anterola A."/>
            <person name="Aoki S."/>
            <person name="Ashton N."/>
            <person name="Barbazuk W.B."/>
            <person name="Barker E."/>
            <person name="Bennetzen J."/>
            <person name="Bezanilla M."/>
            <person name="Blankenship R."/>
            <person name="Cho S.H."/>
            <person name="Dutcher S."/>
            <person name="Estelle M."/>
            <person name="Fawcett J.A."/>
            <person name="Gundlach H."/>
            <person name="Hanada K."/>
            <person name="Heyl A."/>
            <person name="Hicks K.A."/>
            <person name="Hugh J."/>
            <person name="Lohr M."/>
            <person name="Mayer K."/>
            <person name="Melkozernov A."/>
            <person name="Murata T."/>
            <person name="Nelson D."/>
            <person name="Pils B."/>
            <person name="Prigge M."/>
            <person name="Reiss B."/>
            <person name="Renner T."/>
            <person name="Rombauts S."/>
            <person name="Rushton P."/>
            <person name="Sanderfoot A."/>
            <person name="Schween G."/>
            <person name="Shiu S.-H."/>
            <person name="Stueber K."/>
            <person name="Theodoulou F.L."/>
            <person name="Tu H."/>
            <person name="Van de Peer Y."/>
            <person name="Verrier P.J."/>
            <person name="Waters E."/>
            <person name="Wood A."/>
            <person name="Yang L."/>
            <person name="Cove D."/>
            <person name="Cuming A."/>
            <person name="Hasebe M."/>
            <person name="Lucas S."/>
            <person name="Mishler D.B."/>
            <person name="Reski R."/>
            <person name="Grigoriev I."/>
            <person name="Quatrano R.S."/>
            <person name="Boore J.L."/>
        </authorList>
    </citation>
    <scope>NUCLEOTIDE SEQUENCE [LARGE SCALE GENOMIC DNA]</scope>
    <source>
        <strain evidence="2 3">cv. Gransden 2004</strain>
    </source>
</reference>
<organism evidence="2 3">
    <name type="scientific">Physcomitrium patens</name>
    <name type="common">Spreading-leaved earth moss</name>
    <name type="synonym">Physcomitrella patens</name>
    <dbReference type="NCBI Taxonomy" id="3218"/>
    <lineage>
        <taxon>Eukaryota</taxon>
        <taxon>Viridiplantae</taxon>
        <taxon>Streptophyta</taxon>
        <taxon>Embryophyta</taxon>
        <taxon>Bryophyta</taxon>
        <taxon>Bryophytina</taxon>
        <taxon>Bryopsida</taxon>
        <taxon>Funariidae</taxon>
        <taxon>Funariales</taxon>
        <taxon>Funariaceae</taxon>
        <taxon>Physcomitrium</taxon>
    </lineage>
</organism>
<dbReference type="PANTHER" id="PTHR34484">
    <property type="entry name" value="OS02G0832600 PROTEIN"/>
    <property type="match status" value="1"/>
</dbReference>
<feature type="compositionally biased region" description="Basic residues" evidence="1">
    <location>
        <begin position="36"/>
        <end position="45"/>
    </location>
</feature>
<feature type="region of interest" description="Disordered" evidence="1">
    <location>
        <begin position="23"/>
        <end position="56"/>
    </location>
</feature>
<reference evidence="2 3" key="2">
    <citation type="journal article" date="2018" name="Plant J.">
        <title>The Physcomitrella patens chromosome-scale assembly reveals moss genome structure and evolution.</title>
        <authorList>
            <person name="Lang D."/>
            <person name="Ullrich K.K."/>
            <person name="Murat F."/>
            <person name="Fuchs J."/>
            <person name="Jenkins J."/>
            <person name="Haas F.B."/>
            <person name="Piednoel M."/>
            <person name="Gundlach H."/>
            <person name="Van Bel M."/>
            <person name="Meyberg R."/>
            <person name="Vives C."/>
            <person name="Morata J."/>
            <person name="Symeonidi A."/>
            <person name="Hiss M."/>
            <person name="Muchero W."/>
            <person name="Kamisugi Y."/>
            <person name="Saleh O."/>
            <person name="Blanc G."/>
            <person name="Decker E.L."/>
            <person name="van Gessel N."/>
            <person name="Grimwood J."/>
            <person name="Hayes R.D."/>
            <person name="Graham S.W."/>
            <person name="Gunter L.E."/>
            <person name="McDaniel S.F."/>
            <person name="Hoernstein S.N.W."/>
            <person name="Larsson A."/>
            <person name="Li F.W."/>
            <person name="Perroud P.F."/>
            <person name="Phillips J."/>
            <person name="Ranjan P."/>
            <person name="Rokshar D.S."/>
            <person name="Rothfels C.J."/>
            <person name="Schneider L."/>
            <person name="Shu S."/>
            <person name="Stevenson D.W."/>
            <person name="Thummler F."/>
            <person name="Tillich M."/>
            <person name="Villarreal Aguilar J.C."/>
            <person name="Widiez T."/>
            <person name="Wong G.K."/>
            <person name="Wymore A."/>
            <person name="Zhang Y."/>
            <person name="Zimmer A.D."/>
            <person name="Quatrano R.S."/>
            <person name="Mayer K.F.X."/>
            <person name="Goodstein D."/>
            <person name="Casacuberta J.M."/>
            <person name="Vandepoele K."/>
            <person name="Reski R."/>
            <person name="Cuming A.C."/>
            <person name="Tuskan G.A."/>
            <person name="Maumus F."/>
            <person name="Salse J."/>
            <person name="Schmutz J."/>
            <person name="Rensing S.A."/>
        </authorList>
    </citation>
    <scope>NUCLEOTIDE SEQUENCE [LARGE SCALE GENOMIC DNA]</scope>
    <source>
        <strain evidence="2 3">cv. Gransden 2004</strain>
    </source>
</reference>
<dbReference type="AlphaFoldDB" id="A0A7I4E3H1"/>
<keyword evidence="3" id="KW-1185">Reference proteome</keyword>
<protein>
    <submittedName>
        <fullName evidence="2">Uncharacterized protein</fullName>
    </submittedName>
</protein>
<dbReference type="InParanoid" id="A0A7I4E3H1"/>
<gene>
    <name evidence="2" type="primary">LOC112283492</name>
</gene>
<evidence type="ECO:0000256" key="1">
    <source>
        <dbReference type="SAM" id="MobiDB-lite"/>
    </source>
</evidence>
<dbReference type="EMBL" id="ABEU02000006">
    <property type="status" value="NOT_ANNOTATED_CDS"/>
    <property type="molecule type" value="Genomic_DNA"/>
</dbReference>
<name>A0A7I4E3H1_PHYPA</name>
<evidence type="ECO:0000313" key="3">
    <source>
        <dbReference type="Proteomes" id="UP000006727"/>
    </source>
</evidence>
<proteinExistence type="predicted"/>
<sequence>MDSAVFLAGQQSGYGVFREFSVPQKRQWRSSGQNLRPRKRNKTSHRGGGVSATGRSYDPLRLSELQRLNKIRTCKHFPKRRKSVARVPPRAPFNDSSYLMRVRQSGGLASSPSPATPATPAFVSTPVFASPAPQFQFREGPEGFPEDYGYGSMEGLIHLKAGSDEPSHVSSRSNNDVEADVKDYGYGSMEGLIRLRSRPDEPTLTSSHRLSPAIAMELLGRCNALERASVAKWEAWIAVDVHSLFSRTAVVSKELNVSRLFECGVPALYGLQKTWKCRACGLWIRGRWSSAIAMQRPSCVEIEFLKGAPVKERGPESLYRFFRFTM</sequence>
<accession>A0A7I4E3H1</accession>